<keyword evidence="3" id="KW-0597">Phosphoprotein</keyword>
<dbReference type="PROSITE" id="PS50075">
    <property type="entry name" value="CARRIER"/>
    <property type="match status" value="1"/>
</dbReference>
<gene>
    <name evidence="8" type="ORF">GCM10023220_30060</name>
</gene>
<dbReference type="InterPro" id="IPR009081">
    <property type="entry name" value="PP-bd_ACP"/>
</dbReference>
<dbReference type="SUPFAM" id="SSF47336">
    <property type="entry name" value="ACP-like"/>
    <property type="match status" value="1"/>
</dbReference>
<reference evidence="9" key="1">
    <citation type="journal article" date="2019" name="Int. J. Syst. Evol. Microbiol.">
        <title>The Global Catalogue of Microorganisms (GCM) 10K type strain sequencing project: providing services to taxonomists for standard genome sequencing and annotation.</title>
        <authorList>
            <consortium name="The Broad Institute Genomics Platform"/>
            <consortium name="The Broad Institute Genome Sequencing Center for Infectious Disease"/>
            <person name="Wu L."/>
            <person name="Ma J."/>
        </authorList>
    </citation>
    <scope>NUCLEOTIDE SEQUENCE [LARGE SCALE GENOMIC DNA]</scope>
    <source>
        <strain evidence="9">JCM 18081</strain>
    </source>
</reference>
<evidence type="ECO:0000256" key="4">
    <source>
        <dbReference type="ARBA" id="ARBA00022832"/>
    </source>
</evidence>
<feature type="domain" description="Carrier" evidence="7">
    <location>
        <begin position="1"/>
        <end position="84"/>
    </location>
</feature>
<comment type="caution">
    <text evidence="8">The sequence shown here is derived from an EMBL/GenBank/DDBJ whole genome shotgun (WGS) entry which is preliminary data.</text>
</comment>
<name>A0ABP9BSC1_9ACTN</name>
<evidence type="ECO:0000313" key="9">
    <source>
        <dbReference type="Proteomes" id="UP001501265"/>
    </source>
</evidence>
<keyword evidence="6" id="KW-0275">Fatty acid biosynthesis</keyword>
<keyword evidence="2" id="KW-0444">Lipid biosynthesis</keyword>
<keyword evidence="4" id="KW-0276">Fatty acid metabolism</keyword>
<proteinExistence type="predicted"/>
<dbReference type="InterPro" id="IPR003231">
    <property type="entry name" value="ACP"/>
</dbReference>
<keyword evidence="5" id="KW-0443">Lipid metabolism</keyword>
<keyword evidence="1" id="KW-0596">Phosphopantetheine</keyword>
<dbReference type="InterPro" id="IPR036736">
    <property type="entry name" value="ACP-like_sf"/>
</dbReference>
<protein>
    <submittedName>
        <fullName evidence="8">Phosphopantetheine-binding protein</fullName>
    </submittedName>
</protein>
<evidence type="ECO:0000256" key="1">
    <source>
        <dbReference type="ARBA" id="ARBA00022450"/>
    </source>
</evidence>
<evidence type="ECO:0000259" key="7">
    <source>
        <dbReference type="PROSITE" id="PS50075"/>
    </source>
</evidence>
<evidence type="ECO:0000256" key="6">
    <source>
        <dbReference type="ARBA" id="ARBA00023160"/>
    </source>
</evidence>
<dbReference type="InterPro" id="IPR006162">
    <property type="entry name" value="Ppantetheine_attach_site"/>
</dbReference>
<evidence type="ECO:0000313" key="8">
    <source>
        <dbReference type="EMBL" id="GAA4799821.1"/>
    </source>
</evidence>
<dbReference type="PANTHER" id="PTHR20863">
    <property type="entry name" value="ACYL CARRIER PROTEIN"/>
    <property type="match status" value="1"/>
</dbReference>
<dbReference type="PROSITE" id="PS00012">
    <property type="entry name" value="PHOSPHOPANTETHEINE"/>
    <property type="match status" value="1"/>
</dbReference>
<dbReference type="EMBL" id="BAABIG010000025">
    <property type="protein sequence ID" value="GAA4799821.1"/>
    <property type="molecule type" value="Genomic_DNA"/>
</dbReference>
<dbReference type="RefSeq" id="WP_345620083.1">
    <property type="nucleotide sequence ID" value="NZ_BAABIG010000025.1"/>
</dbReference>
<dbReference type="Pfam" id="PF00550">
    <property type="entry name" value="PP-binding"/>
    <property type="match status" value="1"/>
</dbReference>
<evidence type="ECO:0000256" key="2">
    <source>
        <dbReference type="ARBA" id="ARBA00022516"/>
    </source>
</evidence>
<sequence>MPINAEERELFDELRELLAATVEDVSADEVGLDCHLKDDLGVDSLALLELVAAIEDRWHVQVPVAEAAGLATVREIVDHLSSVVAAPAGGAA</sequence>
<dbReference type="Gene3D" id="1.10.1200.10">
    <property type="entry name" value="ACP-like"/>
    <property type="match status" value="1"/>
</dbReference>
<keyword evidence="9" id="KW-1185">Reference proteome</keyword>
<accession>A0ABP9BSC1</accession>
<organism evidence="8 9">
    <name type="scientific">Streptomyces ziwulingensis</name>
    <dbReference type="NCBI Taxonomy" id="1045501"/>
    <lineage>
        <taxon>Bacteria</taxon>
        <taxon>Bacillati</taxon>
        <taxon>Actinomycetota</taxon>
        <taxon>Actinomycetes</taxon>
        <taxon>Kitasatosporales</taxon>
        <taxon>Streptomycetaceae</taxon>
        <taxon>Streptomyces</taxon>
    </lineage>
</organism>
<evidence type="ECO:0000256" key="5">
    <source>
        <dbReference type="ARBA" id="ARBA00023098"/>
    </source>
</evidence>
<dbReference type="Proteomes" id="UP001501265">
    <property type="component" value="Unassembled WGS sequence"/>
</dbReference>
<dbReference type="PANTHER" id="PTHR20863:SF76">
    <property type="entry name" value="CARRIER DOMAIN-CONTAINING PROTEIN"/>
    <property type="match status" value="1"/>
</dbReference>
<evidence type="ECO:0000256" key="3">
    <source>
        <dbReference type="ARBA" id="ARBA00022553"/>
    </source>
</evidence>